<dbReference type="Pfam" id="PF08282">
    <property type="entry name" value="Hydrolase_3"/>
    <property type="match status" value="1"/>
</dbReference>
<dbReference type="PATRIC" id="fig|1046596.6.peg.949"/>
<accession>J1F2T8</accession>
<reference evidence="1 2" key="1">
    <citation type="journal article" date="2015" name="Genome Announc.">
        <title>Expanding the biotechnology potential of lactobacilli through comparative genomics of 213 strains and associated genera.</title>
        <authorList>
            <person name="Sun Z."/>
            <person name="Harris H.M."/>
            <person name="McCann A."/>
            <person name="Guo C."/>
            <person name="Argimon S."/>
            <person name="Zhang W."/>
            <person name="Yang X."/>
            <person name="Jeffery I.B."/>
            <person name="Cooney J.C."/>
            <person name="Kagawa T.F."/>
            <person name="Liu W."/>
            <person name="Song Y."/>
            <person name="Salvetti E."/>
            <person name="Wrobel A."/>
            <person name="Rasinkangas P."/>
            <person name="Parkhill J."/>
            <person name="Rea M.C."/>
            <person name="O'Sullivan O."/>
            <person name="Ritari J."/>
            <person name="Douillard F.P."/>
            <person name="Paul Ross R."/>
            <person name="Yang R."/>
            <person name="Briner A.E."/>
            <person name="Felis G.E."/>
            <person name="de Vos W.M."/>
            <person name="Barrangou R."/>
            <person name="Klaenhammer T.R."/>
            <person name="Caufield P.W."/>
            <person name="Cui Y."/>
            <person name="Zhang H."/>
            <person name="O'Toole P.W."/>
        </authorList>
    </citation>
    <scope>NUCLEOTIDE SEQUENCE [LARGE SCALE GENOMIC DNA]</scope>
    <source>
        <strain evidence="1 2">DSM 20444</strain>
    </source>
</reference>
<dbReference type="InterPro" id="IPR023214">
    <property type="entry name" value="HAD_sf"/>
</dbReference>
<keyword evidence="2" id="KW-1185">Reference proteome</keyword>
<dbReference type="PANTHER" id="PTHR10000:SF53">
    <property type="entry name" value="5-AMINO-6-(5-PHOSPHO-D-RIBITYLAMINO)URACIL PHOSPHATASE YBJI-RELATED"/>
    <property type="match status" value="1"/>
</dbReference>
<proteinExistence type="predicted"/>
<dbReference type="GO" id="GO:0005829">
    <property type="term" value="C:cytosol"/>
    <property type="evidence" value="ECO:0007669"/>
    <property type="project" value="TreeGrafter"/>
</dbReference>
<dbReference type="AlphaFoldDB" id="J1F2T8"/>
<sequence length="199" mass="22601">MIGDQHFCNAELPKNIVMHTLNTLDKLDPINLIVCGKKSAYILEDATVEQISNAKFYYPRIRPVRSWNELFNEDDTFFKFALSFDPSEITEKLTILQTTLKGSLIHISSGHGNIDLIIPGVNKYTRLKLLGKKWHISDSEIATFGDSGNDLEMLKHTKYSFAMGNAQEQIKKLQIQLSALIILRHCLTLLNQLSIVIIK</sequence>
<dbReference type="Gene3D" id="3.30.1240.10">
    <property type="match status" value="1"/>
</dbReference>
<dbReference type="InterPro" id="IPR036412">
    <property type="entry name" value="HAD-like_sf"/>
</dbReference>
<comment type="caution">
    <text evidence="1">The sequence shown here is derived from an EMBL/GenBank/DDBJ whole genome shotgun (WGS) entry which is preliminary data.</text>
</comment>
<dbReference type="PANTHER" id="PTHR10000">
    <property type="entry name" value="PHOSPHOSERINE PHOSPHATASE"/>
    <property type="match status" value="1"/>
</dbReference>
<dbReference type="GO" id="GO:0016791">
    <property type="term" value="F:phosphatase activity"/>
    <property type="evidence" value="ECO:0007669"/>
    <property type="project" value="TreeGrafter"/>
</dbReference>
<evidence type="ECO:0000313" key="1">
    <source>
        <dbReference type="EMBL" id="KRN09629.1"/>
    </source>
</evidence>
<gene>
    <name evidence="1" type="ORF">FD00_GL000871</name>
</gene>
<evidence type="ECO:0000313" key="2">
    <source>
        <dbReference type="Proteomes" id="UP000050898"/>
    </source>
</evidence>
<dbReference type="EMBL" id="AYYH01000021">
    <property type="protein sequence ID" value="KRN09629.1"/>
    <property type="molecule type" value="Genomic_DNA"/>
</dbReference>
<name>J1F2T8_9LACO</name>
<organism evidence="1 2">
    <name type="scientific">Liquorilactobacillus mali KCTC 3596 = DSM 20444</name>
    <dbReference type="NCBI Taxonomy" id="1046596"/>
    <lineage>
        <taxon>Bacteria</taxon>
        <taxon>Bacillati</taxon>
        <taxon>Bacillota</taxon>
        <taxon>Bacilli</taxon>
        <taxon>Lactobacillales</taxon>
        <taxon>Lactobacillaceae</taxon>
        <taxon>Liquorilactobacillus</taxon>
    </lineage>
</organism>
<protein>
    <recommendedName>
        <fullName evidence="3">HAD superfamily hydrolase</fullName>
    </recommendedName>
</protein>
<dbReference type="Gene3D" id="3.40.50.1000">
    <property type="entry name" value="HAD superfamily/HAD-like"/>
    <property type="match status" value="1"/>
</dbReference>
<dbReference type="SUPFAM" id="SSF56784">
    <property type="entry name" value="HAD-like"/>
    <property type="match status" value="1"/>
</dbReference>
<dbReference type="Proteomes" id="UP000050898">
    <property type="component" value="Unassembled WGS sequence"/>
</dbReference>
<evidence type="ECO:0008006" key="3">
    <source>
        <dbReference type="Google" id="ProtNLM"/>
    </source>
</evidence>
<dbReference type="GO" id="GO:0000287">
    <property type="term" value="F:magnesium ion binding"/>
    <property type="evidence" value="ECO:0007669"/>
    <property type="project" value="TreeGrafter"/>
</dbReference>